<dbReference type="PANTHER" id="PTHR30501:SF2">
    <property type="entry name" value="UPF0597 PROTEIN YHAM"/>
    <property type="match status" value="1"/>
</dbReference>
<evidence type="ECO:0000256" key="1">
    <source>
        <dbReference type="HAMAP-Rule" id="MF_01845"/>
    </source>
</evidence>
<accession>A0A9D1FZU3</accession>
<organism evidence="3 4">
    <name type="scientific">Candidatus Alectryocaccomicrobium excrementavium</name>
    <dbReference type="NCBI Taxonomy" id="2840668"/>
    <lineage>
        <taxon>Bacteria</taxon>
        <taxon>Bacillati</taxon>
        <taxon>Bacillota</taxon>
        <taxon>Clostridia</taxon>
        <taxon>Candidatus Alectryocaccomicrobium</taxon>
    </lineage>
</organism>
<evidence type="ECO:0000313" key="3">
    <source>
        <dbReference type="EMBL" id="HIS92402.1"/>
    </source>
</evidence>
<proteinExistence type="inferred from homology"/>
<dbReference type="GO" id="GO:0019450">
    <property type="term" value="P:L-cysteine catabolic process to pyruvate"/>
    <property type="evidence" value="ECO:0007669"/>
    <property type="project" value="TreeGrafter"/>
</dbReference>
<protein>
    <recommendedName>
        <fullName evidence="1">UPF0597 protein IAA84_05225</fullName>
    </recommendedName>
</protein>
<comment type="caution">
    <text evidence="3">The sequence shown here is derived from an EMBL/GenBank/DDBJ whole genome shotgun (WGS) entry which is preliminary data.</text>
</comment>
<dbReference type="PIRSF" id="PIRSF006054">
    <property type="entry name" value="UCP006054"/>
    <property type="match status" value="1"/>
</dbReference>
<reference evidence="3" key="1">
    <citation type="submission" date="2020-10" db="EMBL/GenBank/DDBJ databases">
        <authorList>
            <person name="Gilroy R."/>
        </authorList>
    </citation>
    <scope>NUCLEOTIDE SEQUENCE</scope>
    <source>
        <strain evidence="3">13766</strain>
    </source>
</reference>
<dbReference type="Pfam" id="PF03313">
    <property type="entry name" value="SDH_alpha"/>
    <property type="match status" value="1"/>
</dbReference>
<dbReference type="PANTHER" id="PTHR30501">
    <property type="entry name" value="UPF0597 PROTEIN YHAM"/>
    <property type="match status" value="1"/>
</dbReference>
<comment type="similarity">
    <text evidence="1">Belongs to the UPF0597 family.</text>
</comment>
<reference evidence="3" key="2">
    <citation type="journal article" date="2021" name="PeerJ">
        <title>Extensive microbial diversity within the chicken gut microbiome revealed by metagenomics and culture.</title>
        <authorList>
            <person name="Gilroy R."/>
            <person name="Ravi A."/>
            <person name="Getino M."/>
            <person name="Pursley I."/>
            <person name="Horton D.L."/>
            <person name="Alikhan N.F."/>
            <person name="Baker D."/>
            <person name="Gharbi K."/>
            <person name="Hall N."/>
            <person name="Watson M."/>
            <person name="Adriaenssens E.M."/>
            <person name="Foster-Nyarko E."/>
            <person name="Jarju S."/>
            <person name="Secka A."/>
            <person name="Antonio M."/>
            <person name="Oren A."/>
            <person name="Chaudhuri R.R."/>
            <person name="La Ragione R."/>
            <person name="Hildebrand F."/>
            <person name="Pallen M.J."/>
        </authorList>
    </citation>
    <scope>NUCLEOTIDE SEQUENCE</scope>
    <source>
        <strain evidence="3">13766</strain>
    </source>
</reference>
<name>A0A9D1FZU3_9FIRM</name>
<dbReference type="Proteomes" id="UP000824140">
    <property type="component" value="Unassembled WGS sequence"/>
</dbReference>
<dbReference type="InterPro" id="IPR021144">
    <property type="entry name" value="UPF0597"/>
</dbReference>
<dbReference type="InterPro" id="IPR005130">
    <property type="entry name" value="Ser_deHydtase-like_asu"/>
</dbReference>
<dbReference type="GO" id="GO:0080146">
    <property type="term" value="F:L-cysteine desulfhydrase activity"/>
    <property type="evidence" value="ECO:0007669"/>
    <property type="project" value="TreeGrafter"/>
</dbReference>
<gene>
    <name evidence="3" type="ORF">IAA84_05225</name>
</gene>
<evidence type="ECO:0000313" key="4">
    <source>
        <dbReference type="Proteomes" id="UP000824140"/>
    </source>
</evidence>
<dbReference type="AlphaFoldDB" id="A0A9D1FZU3"/>
<evidence type="ECO:0000259" key="2">
    <source>
        <dbReference type="Pfam" id="PF03313"/>
    </source>
</evidence>
<feature type="domain" description="Serine dehydratase-like alpha subunit" evidence="2">
    <location>
        <begin position="166"/>
        <end position="414"/>
    </location>
</feature>
<dbReference type="HAMAP" id="MF_01845">
    <property type="entry name" value="UPF0597"/>
    <property type="match status" value="1"/>
</dbReference>
<dbReference type="EMBL" id="DVJN01000102">
    <property type="protein sequence ID" value="HIS92402.1"/>
    <property type="molecule type" value="Genomic_DNA"/>
</dbReference>
<sequence length="432" mass="45191">MNPANWQFYLSEIRRAMAPSTGCTEPTAIALNAATARKEARGRLENITITLDPYLYKNAMCVGIPGADERGVALCAAMGATGGNPDALLCVLEGISAQAVDAAKALVAAGRVEVKTREDVPGLFIETILQTDCDEVRALTLNHHTNIVRVEHAPFAPYVPGENAHAENPLRAYKLSDMVGFAQSVPLHELDFLREGIEMNLAVAKAGMEFGLGRAMRTLQEQGVIGRSPVSAAQLLCASASYARMSGVSLPVMTATGSGNQGITLLLTLEAVAQERNIPEGTKLRAAALASLVNIYVKSFTGTLSAVCACGVASGLAASVGVVYMLGGDEIAMLGAMKNILGSISGMICDGAKEGCANKVELSSGLAVQAAFLAMQGMSIAEGDGILADGLESLFENLGHLIREGMQNTNRVIVEIMQGGAACHERMKQAPL</sequence>